<evidence type="ECO:0000313" key="1">
    <source>
        <dbReference type="EMBL" id="PGH10631.1"/>
    </source>
</evidence>
<dbReference type="EMBL" id="PDNB01000084">
    <property type="protein sequence ID" value="PGH10631.1"/>
    <property type="molecule type" value="Genomic_DNA"/>
</dbReference>
<protein>
    <submittedName>
        <fullName evidence="1">Uncharacterized protein</fullName>
    </submittedName>
</protein>
<evidence type="ECO:0000313" key="2">
    <source>
        <dbReference type="Proteomes" id="UP000223968"/>
    </source>
</evidence>
<proteinExistence type="predicted"/>
<sequence>MEPQRLADRAIQPNIASSPQLLLKAPVEPFQLPNPAVRNIRFLHPGYPENENILLIFPALTLGATTMKQPRLTVGVDGVLTHPSYYFCIDGVPSFDHFRFPSNLPDSWSSNISAPIQRAAAGSISDRDRTCRITCSSLPNEVARIIPAPLEEWWERNSMFVHTARPWSGAFTNYPENAVLLRRDLRYIWDNHQFALVPKQGRWVVHILDNQTTDELQERYHNLETQPIMGVAREYLFARFALAILVQMSVFMKQESPQIDHAEGQDAAVKGLVHQGILRHVCSTK</sequence>
<name>A0A2B7XPE0_9EURO</name>
<accession>A0A2B7XPE0</accession>
<reference evidence="1 2" key="1">
    <citation type="submission" date="2017-10" db="EMBL/GenBank/DDBJ databases">
        <title>Comparative genomics in systemic dimorphic fungi from Ajellomycetaceae.</title>
        <authorList>
            <person name="Munoz J.F."/>
            <person name="Mcewen J.G."/>
            <person name="Clay O.K."/>
            <person name="Cuomo C.A."/>
        </authorList>
    </citation>
    <scope>NUCLEOTIDE SEQUENCE [LARGE SCALE GENOMIC DNA]</scope>
    <source>
        <strain evidence="1 2">UAMH5409</strain>
    </source>
</reference>
<comment type="caution">
    <text evidence="1">The sequence shown here is derived from an EMBL/GenBank/DDBJ whole genome shotgun (WGS) entry which is preliminary data.</text>
</comment>
<keyword evidence="2" id="KW-1185">Reference proteome</keyword>
<dbReference type="AlphaFoldDB" id="A0A2B7XPE0"/>
<dbReference type="OrthoDB" id="4507119at2759"/>
<dbReference type="Proteomes" id="UP000223968">
    <property type="component" value="Unassembled WGS sequence"/>
</dbReference>
<gene>
    <name evidence="1" type="ORF">AJ79_05345</name>
</gene>
<organism evidence="1 2">
    <name type="scientific">Helicocarpus griseus UAMH5409</name>
    <dbReference type="NCBI Taxonomy" id="1447875"/>
    <lineage>
        <taxon>Eukaryota</taxon>
        <taxon>Fungi</taxon>
        <taxon>Dikarya</taxon>
        <taxon>Ascomycota</taxon>
        <taxon>Pezizomycotina</taxon>
        <taxon>Eurotiomycetes</taxon>
        <taxon>Eurotiomycetidae</taxon>
        <taxon>Onygenales</taxon>
        <taxon>Ajellomycetaceae</taxon>
        <taxon>Helicocarpus</taxon>
    </lineage>
</organism>